<proteinExistence type="predicted"/>
<dbReference type="VEuPathDB" id="FungiDB:JI435_404250"/>
<name>A0A7U2EV46_PHANO</name>
<reference evidence="2" key="1">
    <citation type="journal article" date="2021" name="BMC Genomics">
        <title>Chromosome-level genome assembly and manually-curated proteome of model necrotroph Parastagonospora nodorum Sn15 reveals a genome-wide trove of candidate effector homologs, and redundancy of virulence-related functions within an accessory chromosome.</title>
        <authorList>
            <person name="Bertazzoni S."/>
            <person name="Jones D.A.B."/>
            <person name="Phan H.T."/>
            <person name="Tan K.-C."/>
            <person name="Hane J.K."/>
        </authorList>
    </citation>
    <scope>NUCLEOTIDE SEQUENCE [LARGE SCALE GENOMIC DNA]</scope>
    <source>
        <strain evidence="2">SN15 / ATCC MYA-4574 / FGSC 10173)</strain>
    </source>
</reference>
<evidence type="ECO:0000313" key="2">
    <source>
        <dbReference type="Proteomes" id="UP000663193"/>
    </source>
</evidence>
<dbReference type="AlphaFoldDB" id="A0A7U2EV46"/>
<gene>
    <name evidence="1" type="ORF">JI435_404250</name>
</gene>
<organism evidence="1 2">
    <name type="scientific">Phaeosphaeria nodorum (strain SN15 / ATCC MYA-4574 / FGSC 10173)</name>
    <name type="common">Glume blotch fungus</name>
    <name type="synonym">Parastagonospora nodorum</name>
    <dbReference type="NCBI Taxonomy" id="321614"/>
    <lineage>
        <taxon>Eukaryota</taxon>
        <taxon>Fungi</taxon>
        <taxon>Dikarya</taxon>
        <taxon>Ascomycota</taxon>
        <taxon>Pezizomycotina</taxon>
        <taxon>Dothideomycetes</taxon>
        <taxon>Pleosporomycetidae</taxon>
        <taxon>Pleosporales</taxon>
        <taxon>Pleosporineae</taxon>
        <taxon>Phaeosphaeriaceae</taxon>
        <taxon>Parastagonospora</taxon>
    </lineage>
</organism>
<dbReference type="EMBL" id="CP069025">
    <property type="protein sequence ID" value="QRC93668.1"/>
    <property type="molecule type" value="Genomic_DNA"/>
</dbReference>
<sequence>MRSLTSHQVQVASSCLSIITQTCPAHVHSHSLVSSSFTSRLTARNLPARLLSRTPLSSFS</sequence>
<dbReference type="Proteomes" id="UP000663193">
    <property type="component" value="Chromosome 3"/>
</dbReference>
<evidence type="ECO:0000313" key="1">
    <source>
        <dbReference type="EMBL" id="QRC93668.1"/>
    </source>
</evidence>
<protein>
    <submittedName>
        <fullName evidence="1">Uncharacterized protein</fullName>
    </submittedName>
</protein>
<accession>A0A7U2EV46</accession>
<keyword evidence="2" id="KW-1185">Reference proteome</keyword>
<dbReference type="PROSITE" id="PS51257">
    <property type="entry name" value="PROKAR_LIPOPROTEIN"/>
    <property type="match status" value="1"/>
</dbReference>